<sequence length="106" mass="11808">QIPPGFIIKESWQGRSDGNKFFHSDKNVCCTIAIDPVISEGIVRIEVVFENTEGYSRSIGYADASCSFAAGKGPWDDETEALTTQPIIQEEIEDIKMDKELLLKLI</sequence>
<dbReference type="Proteomes" id="UP000324800">
    <property type="component" value="Unassembled WGS sequence"/>
</dbReference>
<accession>A0A5J4T810</accession>
<dbReference type="AlphaFoldDB" id="A0A5J4T810"/>
<gene>
    <name evidence="1" type="ORF">EZS28_050530</name>
</gene>
<name>A0A5J4T810_9EUKA</name>
<organism evidence="1 2">
    <name type="scientific">Streblomastix strix</name>
    <dbReference type="NCBI Taxonomy" id="222440"/>
    <lineage>
        <taxon>Eukaryota</taxon>
        <taxon>Metamonada</taxon>
        <taxon>Preaxostyla</taxon>
        <taxon>Oxymonadida</taxon>
        <taxon>Streblomastigidae</taxon>
        <taxon>Streblomastix</taxon>
    </lineage>
</organism>
<evidence type="ECO:0000313" key="1">
    <source>
        <dbReference type="EMBL" id="KAA6353943.1"/>
    </source>
</evidence>
<feature type="non-terminal residue" evidence="1">
    <location>
        <position position="1"/>
    </location>
</feature>
<comment type="caution">
    <text evidence="1">The sequence shown here is derived from an EMBL/GenBank/DDBJ whole genome shotgun (WGS) entry which is preliminary data.</text>
</comment>
<evidence type="ECO:0000313" key="2">
    <source>
        <dbReference type="Proteomes" id="UP000324800"/>
    </source>
</evidence>
<protein>
    <submittedName>
        <fullName evidence="1">Uncharacterized protein</fullName>
    </submittedName>
</protein>
<proteinExistence type="predicted"/>
<reference evidence="1 2" key="1">
    <citation type="submission" date="2019-03" db="EMBL/GenBank/DDBJ databases">
        <title>Single cell metagenomics reveals metabolic interactions within the superorganism composed of flagellate Streblomastix strix and complex community of Bacteroidetes bacteria on its surface.</title>
        <authorList>
            <person name="Treitli S.C."/>
            <person name="Kolisko M."/>
            <person name="Husnik F."/>
            <person name="Keeling P."/>
            <person name="Hampl V."/>
        </authorList>
    </citation>
    <scope>NUCLEOTIDE SEQUENCE [LARGE SCALE GENOMIC DNA]</scope>
    <source>
        <strain evidence="1">ST1C</strain>
    </source>
</reference>
<dbReference type="EMBL" id="SNRW01037166">
    <property type="protein sequence ID" value="KAA6353943.1"/>
    <property type="molecule type" value="Genomic_DNA"/>
</dbReference>